<protein>
    <submittedName>
        <fullName evidence="1">Uncharacterized protein</fullName>
    </submittedName>
</protein>
<dbReference type="AlphaFoldDB" id="J8HFB8"/>
<comment type="caution">
    <text evidence="1">The sequence shown here is derived from an EMBL/GenBank/DDBJ whole genome shotgun (WGS) entry which is preliminary data.</text>
</comment>
<dbReference type="HOGENOM" id="CLU_2068341_0_0_9"/>
<dbReference type="PATRIC" id="fig|1053226.3.peg.6040"/>
<sequence length="118" mass="13180">MWELDELELAVLLVVTIIKQLKETGIMKFEIKCKCGMNVAAELDRAEQENGDAAVLPIIATKDNGIQGVMVQTKEKEIQVTCTNCNESARFLLEPEERVEESPILDWSNVSLVSQEGE</sequence>
<proteinExistence type="predicted"/>
<dbReference type="EMBL" id="AHEU01000059">
    <property type="protein sequence ID" value="EJR24600.1"/>
    <property type="molecule type" value="Genomic_DNA"/>
</dbReference>
<organism evidence="1 2">
    <name type="scientific">Bacillus cereus VD048</name>
    <dbReference type="NCBI Taxonomy" id="1053226"/>
    <lineage>
        <taxon>Bacteria</taxon>
        <taxon>Bacillati</taxon>
        <taxon>Bacillota</taxon>
        <taxon>Bacilli</taxon>
        <taxon>Bacillales</taxon>
        <taxon>Bacillaceae</taxon>
        <taxon>Bacillus</taxon>
        <taxon>Bacillus cereus group</taxon>
    </lineage>
</organism>
<evidence type="ECO:0000313" key="2">
    <source>
        <dbReference type="Proteomes" id="UP000006960"/>
    </source>
</evidence>
<reference evidence="1 2" key="1">
    <citation type="submission" date="2012-04" db="EMBL/GenBank/DDBJ databases">
        <title>The Genome Sequence of Bacillus cereus VD048.</title>
        <authorList>
            <consortium name="The Broad Institute Genome Sequencing Platform"/>
            <consortium name="The Broad Institute Genome Sequencing Center for Infectious Disease"/>
            <person name="Feldgarden M."/>
            <person name="Van der Auwera G.A."/>
            <person name="Mahillon J."/>
            <person name="Duprez V."/>
            <person name="Timmery S."/>
            <person name="Mattelet C."/>
            <person name="Dierick K."/>
            <person name="Sun M."/>
            <person name="Yu Z."/>
            <person name="Zhu L."/>
            <person name="Hu X."/>
            <person name="Shank E.B."/>
            <person name="Swiecicka I."/>
            <person name="Hansen B.M."/>
            <person name="Andrup L."/>
            <person name="Young S.K."/>
            <person name="Zeng Q."/>
            <person name="Gargeya S."/>
            <person name="Fitzgerald M."/>
            <person name="Haas B."/>
            <person name="Abouelleil A."/>
            <person name="Alvarado L."/>
            <person name="Arachchi H.M."/>
            <person name="Berlin A."/>
            <person name="Chapman S.B."/>
            <person name="Goldberg J."/>
            <person name="Griggs A."/>
            <person name="Gujja S."/>
            <person name="Hansen M."/>
            <person name="Howarth C."/>
            <person name="Imamovic A."/>
            <person name="Larimer J."/>
            <person name="McCowen C."/>
            <person name="Montmayeur A."/>
            <person name="Murphy C."/>
            <person name="Neiman D."/>
            <person name="Pearson M."/>
            <person name="Priest M."/>
            <person name="Roberts A."/>
            <person name="Saif S."/>
            <person name="Shea T."/>
            <person name="Sisk P."/>
            <person name="Sykes S."/>
            <person name="Wortman J."/>
            <person name="Nusbaum C."/>
            <person name="Birren B."/>
        </authorList>
    </citation>
    <scope>NUCLEOTIDE SEQUENCE [LARGE SCALE GENOMIC DNA]</scope>
    <source>
        <strain evidence="1 2">VD048</strain>
    </source>
</reference>
<dbReference type="Proteomes" id="UP000006960">
    <property type="component" value="Unassembled WGS sequence"/>
</dbReference>
<gene>
    <name evidence="1" type="ORF">IIG_05931</name>
</gene>
<name>J8HFB8_BACCE</name>
<accession>J8HFB8</accession>
<evidence type="ECO:0000313" key="1">
    <source>
        <dbReference type="EMBL" id="EJR24600.1"/>
    </source>
</evidence>